<keyword evidence="3" id="KW-0378">Hydrolase</keyword>
<dbReference type="GO" id="GO:0004540">
    <property type="term" value="F:RNA nuclease activity"/>
    <property type="evidence" value="ECO:0007669"/>
    <property type="project" value="InterPro"/>
</dbReference>
<evidence type="ECO:0000313" key="5">
    <source>
        <dbReference type="Proteomes" id="UP000694036"/>
    </source>
</evidence>
<keyword evidence="2" id="KW-0540">Nuclease</keyword>
<keyword evidence="5" id="KW-1185">Reference proteome</keyword>
<dbReference type="EMBL" id="CP077713">
    <property type="protein sequence ID" value="QXJ34972.1"/>
    <property type="molecule type" value="Genomic_DNA"/>
</dbReference>
<evidence type="ECO:0000256" key="2">
    <source>
        <dbReference type="ARBA" id="ARBA00022722"/>
    </source>
</evidence>
<dbReference type="AlphaFoldDB" id="A0A8F5C0M6"/>
<gene>
    <name evidence="4" type="ORF">J5U22_01519</name>
</gene>
<accession>A0A8F5C0M6</accession>
<dbReference type="GO" id="GO:0110001">
    <property type="term" value="C:toxin-antitoxin complex"/>
    <property type="evidence" value="ECO:0007669"/>
    <property type="project" value="InterPro"/>
</dbReference>
<evidence type="ECO:0000256" key="1">
    <source>
        <dbReference type="ARBA" id="ARBA00022649"/>
    </source>
</evidence>
<dbReference type="Proteomes" id="UP000694036">
    <property type="component" value="Chromosome"/>
</dbReference>
<dbReference type="GeneID" id="95649155"/>
<evidence type="ECO:0000313" key="4">
    <source>
        <dbReference type="EMBL" id="QXJ34972.1"/>
    </source>
</evidence>
<proteinExistence type="predicted"/>
<protein>
    <submittedName>
        <fullName evidence="4">Uncharacterized protein</fullName>
    </submittedName>
</protein>
<dbReference type="Pfam" id="PF01934">
    <property type="entry name" value="HepT-like"/>
    <property type="match status" value="1"/>
</dbReference>
<keyword evidence="1" id="KW-1277">Toxin-antitoxin system</keyword>
<evidence type="ECO:0000256" key="3">
    <source>
        <dbReference type="ARBA" id="ARBA00022801"/>
    </source>
</evidence>
<dbReference type="GO" id="GO:0016787">
    <property type="term" value="F:hydrolase activity"/>
    <property type="evidence" value="ECO:0007669"/>
    <property type="project" value="UniProtKB-KW"/>
</dbReference>
<name>A0A8F5C0M6_9CREN</name>
<dbReference type="InterPro" id="IPR008201">
    <property type="entry name" value="HepT-like"/>
</dbReference>
<dbReference type="RefSeq" id="WP_218260152.1">
    <property type="nucleotide sequence ID" value="NZ_CP077713.1"/>
</dbReference>
<organism evidence="4 5">
    <name type="scientific">Saccharolobus shibatae</name>
    <dbReference type="NCBI Taxonomy" id="2286"/>
    <lineage>
        <taxon>Archaea</taxon>
        <taxon>Thermoproteota</taxon>
        <taxon>Thermoprotei</taxon>
        <taxon>Sulfolobales</taxon>
        <taxon>Sulfolobaceae</taxon>
        <taxon>Saccharolobus</taxon>
    </lineage>
</organism>
<sequence>MISFRNILVHGYVAIKAEVVEKIISERGVTVKY</sequence>
<reference evidence="4 5" key="1">
    <citation type="journal article" date="2021" name="Environ. Microbiol.">
        <title>New insights into the diversity and evolution of the archaeal mobilome from three complete genomes of Saccharolobus shibatae.</title>
        <authorList>
            <person name="Medvedeva S."/>
            <person name="Brandt D."/>
            <person name="Cvirkaite-Krupovic V."/>
            <person name="Liu Y."/>
            <person name="Severinov K."/>
            <person name="Ishino S."/>
            <person name="Ishino Y."/>
            <person name="Prangishvili D."/>
            <person name="Kalinowski J."/>
            <person name="Krupovic M."/>
        </authorList>
    </citation>
    <scope>NUCLEOTIDE SEQUENCE [LARGE SCALE GENOMIC DNA]</scope>
    <source>
        <strain evidence="4 5">S38A</strain>
    </source>
</reference>